<dbReference type="SUPFAM" id="SSF54637">
    <property type="entry name" value="Thioesterase/thiol ester dehydrase-isomerase"/>
    <property type="match status" value="1"/>
</dbReference>
<name>A0A292Q0H7_9PEZI</name>
<feature type="domain" description="Acyl-CoA thioesterase-like N-terminal HotDog" evidence="2">
    <location>
        <begin position="39"/>
        <end position="129"/>
    </location>
</feature>
<dbReference type="Pfam" id="PF13622">
    <property type="entry name" value="4HBT_3"/>
    <property type="match status" value="1"/>
</dbReference>
<dbReference type="InterPro" id="IPR049450">
    <property type="entry name" value="ACOT8-like_C"/>
</dbReference>
<evidence type="ECO:0000259" key="2">
    <source>
        <dbReference type="Pfam" id="PF13622"/>
    </source>
</evidence>
<feature type="domain" description="Acyl-CoA thioesterase-like C-terminal" evidence="3">
    <location>
        <begin position="169"/>
        <end position="294"/>
    </location>
</feature>
<evidence type="ECO:0008006" key="6">
    <source>
        <dbReference type="Google" id="ProtNLM"/>
    </source>
</evidence>
<protein>
    <recommendedName>
        <fullName evidence="6">Thioesterase domain-containing protein</fullName>
    </recommendedName>
</protein>
<proteinExistence type="predicted"/>
<dbReference type="InterPro" id="IPR029069">
    <property type="entry name" value="HotDog_dom_sf"/>
</dbReference>
<feature type="region of interest" description="Disordered" evidence="1">
    <location>
        <begin position="136"/>
        <end position="165"/>
    </location>
</feature>
<dbReference type="Proteomes" id="UP001412239">
    <property type="component" value="Unassembled WGS sequence"/>
</dbReference>
<evidence type="ECO:0000313" key="4">
    <source>
        <dbReference type="EMBL" id="CUS12531.1"/>
    </source>
</evidence>
<dbReference type="Pfam" id="PF20789">
    <property type="entry name" value="4HBT_3C"/>
    <property type="match status" value="1"/>
</dbReference>
<dbReference type="InterPro" id="IPR049449">
    <property type="entry name" value="TesB_ACOT8-like_N"/>
</dbReference>
<evidence type="ECO:0000313" key="5">
    <source>
        <dbReference type="Proteomes" id="UP001412239"/>
    </source>
</evidence>
<dbReference type="Gene3D" id="2.40.160.210">
    <property type="entry name" value="Acyl-CoA thioesterase, double hotdog domain"/>
    <property type="match status" value="1"/>
</dbReference>
<organism evidence="4 5">
    <name type="scientific">Tuber aestivum</name>
    <name type="common">summer truffle</name>
    <dbReference type="NCBI Taxonomy" id="59557"/>
    <lineage>
        <taxon>Eukaryota</taxon>
        <taxon>Fungi</taxon>
        <taxon>Dikarya</taxon>
        <taxon>Ascomycota</taxon>
        <taxon>Pezizomycotina</taxon>
        <taxon>Pezizomycetes</taxon>
        <taxon>Pezizales</taxon>
        <taxon>Tuberaceae</taxon>
        <taxon>Tuber</taxon>
    </lineage>
</organism>
<dbReference type="PANTHER" id="PTHR38110:SF4">
    <property type="entry name" value="THIOESTERASE-LIKE SUPERFAMILY-DOMAIN-CONTAINING PROTEIN"/>
    <property type="match status" value="1"/>
</dbReference>
<keyword evidence="5" id="KW-1185">Reference proteome</keyword>
<sequence>MTLLPNKPIFETDFKYSSFDEATATGTISTKAGEYSAMLPRDWCIGFVPHGGYLTSLLLAVGTKHMTTHPRLSRLNQPHPIHTAVTFLSRCAPGPAKLVAAALKTGRQYTFLRVTLYQDVPRLEANIAFTHMTEHQNGPTLRTVPPRPPPPLTNGLWDTTKGDPLRDTRPVTNKLHYKAAPDSHFGSDKDNSPSIREQWVRMADGSKFSIASLGYLSDMFLPLPENYAEISGAYWYPTLALSIEVKRAPEAGGWDVLFRRVESKVIENGRMDITVDIFDEQGGIVAISHHVAIIVDAARNRRKVAAKL</sequence>
<dbReference type="EMBL" id="LN890989">
    <property type="protein sequence ID" value="CUS12531.1"/>
    <property type="molecule type" value="Genomic_DNA"/>
</dbReference>
<reference evidence="4" key="1">
    <citation type="submission" date="2015-10" db="EMBL/GenBank/DDBJ databases">
        <authorList>
            <person name="Regsiter A."/>
            <person name="william w."/>
        </authorList>
    </citation>
    <scope>NUCLEOTIDE SEQUENCE</scope>
    <source>
        <strain evidence="4">Montdore</strain>
    </source>
</reference>
<evidence type="ECO:0000256" key="1">
    <source>
        <dbReference type="SAM" id="MobiDB-lite"/>
    </source>
</evidence>
<dbReference type="InterPro" id="IPR052389">
    <property type="entry name" value="Sec_Metab_Biosynth-Assoc"/>
</dbReference>
<accession>A0A292Q0H7</accession>
<dbReference type="AlphaFoldDB" id="A0A292Q0H7"/>
<evidence type="ECO:0000259" key="3">
    <source>
        <dbReference type="Pfam" id="PF20789"/>
    </source>
</evidence>
<dbReference type="InterPro" id="IPR042171">
    <property type="entry name" value="Acyl-CoA_hotdog"/>
</dbReference>
<dbReference type="PANTHER" id="PTHR38110">
    <property type="entry name" value="CHROMOSOME 23, WHOLE GENOME SHOTGUN SEQUENCE"/>
    <property type="match status" value="1"/>
</dbReference>
<gene>
    <name evidence="4" type="ORF">GSTUAT00003364001</name>
</gene>